<keyword evidence="6" id="KW-0496">Mitochondrion</keyword>
<keyword evidence="7" id="KW-0472">Membrane</keyword>
<dbReference type="Pfam" id="PF14138">
    <property type="entry name" value="COX16"/>
    <property type="match status" value="1"/>
</dbReference>
<keyword evidence="8" id="KW-1185">Reference proteome</keyword>
<organism evidence="8 9">
    <name type="scientific">Ceratosolen solmsi marchali</name>
    <dbReference type="NCBI Taxonomy" id="326594"/>
    <lineage>
        <taxon>Eukaryota</taxon>
        <taxon>Metazoa</taxon>
        <taxon>Ecdysozoa</taxon>
        <taxon>Arthropoda</taxon>
        <taxon>Hexapoda</taxon>
        <taxon>Insecta</taxon>
        <taxon>Pterygota</taxon>
        <taxon>Neoptera</taxon>
        <taxon>Endopterygota</taxon>
        <taxon>Hymenoptera</taxon>
        <taxon>Apocrita</taxon>
        <taxon>Proctotrupomorpha</taxon>
        <taxon>Chalcidoidea</taxon>
        <taxon>Agaonidae</taxon>
        <taxon>Agaoninae</taxon>
        <taxon>Ceratosolen</taxon>
    </lineage>
</organism>
<gene>
    <name evidence="9" type="primary">LOC105360942</name>
</gene>
<evidence type="ECO:0000313" key="8">
    <source>
        <dbReference type="Proteomes" id="UP000695007"/>
    </source>
</evidence>
<evidence type="ECO:0000256" key="4">
    <source>
        <dbReference type="ARBA" id="ARBA00022792"/>
    </source>
</evidence>
<evidence type="ECO:0000313" key="9">
    <source>
        <dbReference type="RefSeq" id="XP_011496278.1"/>
    </source>
</evidence>
<evidence type="ECO:0000256" key="5">
    <source>
        <dbReference type="ARBA" id="ARBA00022989"/>
    </source>
</evidence>
<dbReference type="KEGG" id="csol:105360942"/>
<evidence type="ECO:0000256" key="7">
    <source>
        <dbReference type="ARBA" id="ARBA00023136"/>
    </source>
</evidence>
<dbReference type="GO" id="GO:0005743">
    <property type="term" value="C:mitochondrial inner membrane"/>
    <property type="evidence" value="ECO:0007669"/>
    <property type="project" value="UniProtKB-SubCell"/>
</dbReference>
<evidence type="ECO:0000256" key="3">
    <source>
        <dbReference type="ARBA" id="ARBA00022692"/>
    </source>
</evidence>
<evidence type="ECO:0000256" key="2">
    <source>
        <dbReference type="ARBA" id="ARBA00008370"/>
    </source>
</evidence>
<comment type="similarity">
    <text evidence="2">Belongs to the COX16 family.</text>
</comment>
<reference evidence="9" key="1">
    <citation type="submission" date="2025-08" db="UniProtKB">
        <authorList>
            <consortium name="RefSeq"/>
        </authorList>
    </citation>
    <scope>IDENTIFICATION</scope>
</reference>
<accession>A0AAJ6YDX4</accession>
<keyword evidence="3" id="KW-0812">Transmembrane</keyword>
<evidence type="ECO:0000256" key="1">
    <source>
        <dbReference type="ARBA" id="ARBA00004434"/>
    </source>
</evidence>
<keyword evidence="5" id="KW-1133">Transmembrane helix</keyword>
<keyword evidence="4" id="KW-0999">Mitochondrion inner membrane</keyword>
<dbReference type="RefSeq" id="XP_011496278.1">
    <property type="nucleotide sequence ID" value="XM_011497976.1"/>
</dbReference>
<dbReference type="GeneID" id="105360942"/>
<proteinExistence type="inferred from homology"/>
<protein>
    <submittedName>
        <fullName evidence="9">Uncharacterized protein LOC105360942</fullName>
    </submittedName>
</protein>
<sequence length="60" mass="7226">MGYEYGLAKTFNPRDEVKKSGVFMKPPEDLTLEEQYKEFQKMNISEWTNVRIPRPKDWND</sequence>
<dbReference type="AlphaFoldDB" id="A0AAJ6YDX4"/>
<evidence type="ECO:0000256" key="6">
    <source>
        <dbReference type="ARBA" id="ARBA00023128"/>
    </source>
</evidence>
<name>A0AAJ6YDX4_9HYME</name>
<comment type="subcellular location">
    <subcellularLocation>
        <location evidence="1">Mitochondrion inner membrane</location>
        <topology evidence="1">Single-pass membrane protein</topology>
    </subcellularLocation>
</comment>
<dbReference type="InterPro" id="IPR020164">
    <property type="entry name" value="Cyt_c_Oxase_assmbl_COX16"/>
</dbReference>
<dbReference type="Proteomes" id="UP000695007">
    <property type="component" value="Unplaced"/>
</dbReference>